<sequence>MIRVRFQNNKTGKGYDITTLITDANWNTKFAGSPASFEFTMMNDEQIKIDHGSIVSFFIGKEGLFHGYVFKYSKSDKGETKVVAYDQLRYLKNKDTYVFKGKRADQIVAQIAGDFELKTGQLSNTGYVIPSMVEDSKSLFDIILKALYLTLINNKQNFYLWDDFGQIRISNTDKSHLNLIIGDNSLATSYDYSSDIDGETANQIKLVRDNKETGKRDVYVAKDTTSMARWGVLQHYEKVNENLNKAQIEKQADNMLLLKNRPEQSLSVDALANLKVRAGCGVFVEISGVGLSGWYIVEECKHDVMKETMKLKLVVM</sequence>
<dbReference type="Proteomes" id="UP000634529">
    <property type="component" value="Unassembled WGS sequence"/>
</dbReference>
<evidence type="ECO:0000313" key="2">
    <source>
        <dbReference type="EMBL" id="MBD8499969.1"/>
    </source>
</evidence>
<gene>
    <name evidence="2" type="ORF">IFO66_16865</name>
</gene>
<comment type="caution">
    <text evidence="2">The sequence shown here is derived from an EMBL/GenBank/DDBJ whole genome shotgun (WGS) entry which is preliminary data.</text>
</comment>
<dbReference type="EMBL" id="JACYTN010000017">
    <property type="protein sequence ID" value="MBD8499969.1"/>
    <property type="molecule type" value="Genomic_DNA"/>
</dbReference>
<dbReference type="Pfam" id="PF24032">
    <property type="entry name" value="YQBQ"/>
    <property type="match status" value="1"/>
</dbReference>
<dbReference type="InterPro" id="IPR056937">
    <property type="entry name" value="YqbQ/XkdQ"/>
</dbReference>
<protein>
    <recommendedName>
        <fullName evidence="1">YqbQ/XkdQ domain-containing protein</fullName>
    </recommendedName>
</protein>
<reference evidence="2 3" key="1">
    <citation type="submission" date="2020-09" db="EMBL/GenBank/DDBJ databases">
        <title>Paenibacillus sp. CAU 1523 isolated from sand of Haeundae Beach.</title>
        <authorList>
            <person name="Kim W."/>
        </authorList>
    </citation>
    <scope>NUCLEOTIDE SEQUENCE [LARGE SCALE GENOMIC DNA]</scope>
    <source>
        <strain evidence="2 3">CAU 1523</strain>
    </source>
</reference>
<keyword evidence="3" id="KW-1185">Reference proteome</keyword>
<proteinExistence type="predicted"/>
<evidence type="ECO:0000259" key="1">
    <source>
        <dbReference type="Pfam" id="PF24032"/>
    </source>
</evidence>
<name>A0ABR9B219_9BACL</name>
<accession>A0ABR9B219</accession>
<organism evidence="2 3">
    <name type="scientific">Paenibacillus arenosi</name>
    <dbReference type="NCBI Taxonomy" id="2774142"/>
    <lineage>
        <taxon>Bacteria</taxon>
        <taxon>Bacillati</taxon>
        <taxon>Bacillota</taxon>
        <taxon>Bacilli</taxon>
        <taxon>Bacillales</taxon>
        <taxon>Paenibacillaceae</taxon>
        <taxon>Paenibacillus</taxon>
    </lineage>
</organism>
<feature type="domain" description="YqbQ/XkdQ" evidence="1">
    <location>
        <begin position="25"/>
        <end position="313"/>
    </location>
</feature>
<evidence type="ECO:0000313" key="3">
    <source>
        <dbReference type="Proteomes" id="UP000634529"/>
    </source>
</evidence>
<dbReference type="SUPFAM" id="SSF69279">
    <property type="entry name" value="Phage tail proteins"/>
    <property type="match status" value="1"/>
</dbReference>
<dbReference type="RefSeq" id="WP_192026291.1">
    <property type="nucleotide sequence ID" value="NZ_JACYTN010000017.1"/>
</dbReference>